<protein>
    <submittedName>
        <fullName evidence="5">GntR family transcriptional regulator</fullName>
    </submittedName>
</protein>
<dbReference type="Proteomes" id="UP000611629">
    <property type="component" value="Unassembled WGS sequence"/>
</dbReference>
<dbReference type="Pfam" id="PF00392">
    <property type="entry name" value="GntR"/>
    <property type="match status" value="1"/>
</dbReference>
<keyword evidence="2" id="KW-0238">DNA-binding</keyword>
<dbReference type="SUPFAM" id="SSF46785">
    <property type="entry name" value="Winged helix' DNA-binding domain"/>
    <property type="match status" value="1"/>
</dbReference>
<dbReference type="InterPro" id="IPR036388">
    <property type="entry name" value="WH-like_DNA-bd_sf"/>
</dbReference>
<evidence type="ECO:0000256" key="2">
    <source>
        <dbReference type="ARBA" id="ARBA00023125"/>
    </source>
</evidence>
<keyword evidence="1" id="KW-0805">Transcription regulation</keyword>
<organism evidence="5 6">
    <name type="scientific">Sedimentibacter hydroxybenzoicus DSM 7310</name>
    <dbReference type="NCBI Taxonomy" id="1123245"/>
    <lineage>
        <taxon>Bacteria</taxon>
        <taxon>Bacillati</taxon>
        <taxon>Bacillota</taxon>
        <taxon>Tissierellia</taxon>
        <taxon>Sedimentibacter</taxon>
    </lineage>
</organism>
<name>A0A974BGF9_SEDHY</name>
<dbReference type="Gene3D" id="1.10.10.10">
    <property type="entry name" value="Winged helix-like DNA-binding domain superfamily/Winged helix DNA-binding domain"/>
    <property type="match status" value="1"/>
</dbReference>
<evidence type="ECO:0000256" key="3">
    <source>
        <dbReference type="ARBA" id="ARBA00023163"/>
    </source>
</evidence>
<dbReference type="AlphaFoldDB" id="A0A974BGF9"/>
<dbReference type="InterPro" id="IPR036390">
    <property type="entry name" value="WH_DNA-bd_sf"/>
</dbReference>
<evidence type="ECO:0000256" key="1">
    <source>
        <dbReference type="ARBA" id="ARBA00023015"/>
    </source>
</evidence>
<dbReference type="InterPro" id="IPR011711">
    <property type="entry name" value="GntR_C"/>
</dbReference>
<dbReference type="SUPFAM" id="SSF48008">
    <property type="entry name" value="GntR ligand-binding domain-like"/>
    <property type="match status" value="1"/>
</dbReference>
<dbReference type="PROSITE" id="PS50949">
    <property type="entry name" value="HTH_GNTR"/>
    <property type="match status" value="1"/>
</dbReference>
<keyword evidence="6" id="KW-1185">Reference proteome</keyword>
<dbReference type="Pfam" id="PF07729">
    <property type="entry name" value="FCD"/>
    <property type="match status" value="1"/>
</dbReference>
<dbReference type="GO" id="GO:0003700">
    <property type="term" value="F:DNA-binding transcription factor activity"/>
    <property type="evidence" value="ECO:0007669"/>
    <property type="project" value="InterPro"/>
</dbReference>
<sequence length="216" mass="25765">MLTHYMSLKDHVYNYISEKINDGSLKPDDKINEQQISDALNISRTPIREALIQLASDGFLENTPRRGFRVKFLDIKRAQELYEIIGILDGRIAYNTVDLIKEDDLRNMKFLADSMDVAIEQGMSAKYYELQIQFHDIYLNLYDNSELISLLNKLKDNFLRKYYIFDDKDNEMQILRKTNLQHHEIIQLFKEKKKDELERYIRDVHWNKESAMFDSL</sequence>
<dbReference type="Gene3D" id="1.20.120.530">
    <property type="entry name" value="GntR ligand-binding domain-like"/>
    <property type="match status" value="1"/>
</dbReference>
<dbReference type="SMART" id="SM00345">
    <property type="entry name" value="HTH_GNTR"/>
    <property type="match status" value="1"/>
</dbReference>
<dbReference type="InterPro" id="IPR008920">
    <property type="entry name" value="TF_FadR/GntR_C"/>
</dbReference>
<dbReference type="PANTHER" id="PTHR43537">
    <property type="entry name" value="TRANSCRIPTIONAL REGULATOR, GNTR FAMILY"/>
    <property type="match status" value="1"/>
</dbReference>
<dbReference type="InterPro" id="IPR000524">
    <property type="entry name" value="Tscrpt_reg_HTH_GntR"/>
</dbReference>
<feature type="domain" description="HTH gntR-type" evidence="4">
    <location>
        <begin position="6"/>
        <end position="73"/>
    </location>
</feature>
<dbReference type="GO" id="GO:0003677">
    <property type="term" value="F:DNA binding"/>
    <property type="evidence" value="ECO:0007669"/>
    <property type="project" value="UniProtKB-KW"/>
</dbReference>
<evidence type="ECO:0000259" key="4">
    <source>
        <dbReference type="PROSITE" id="PS50949"/>
    </source>
</evidence>
<dbReference type="RefSeq" id="WP_179236330.1">
    <property type="nucleotide sequence ID" value="NZ_JACBNQ010000001.1"/>
</dbReference>
<comment type="caution">
    <text evidence="5">The sequence shown here is derived from an EMBL/GenBank/DDBJ whole genome shotgun (WGS) entry which is preliminary data.</text>
</comment>
<evidence type="ECO:0000313" key="6">
    <source>
        <dbReference type="Proteomes" id="UP000611629"/>
    </source>
</evidence>
<dbReference type="EMBL" id="JACBNQ010000001">
    <property type="protein sequence ID" value="NYB72645.1"/>
    <property type="molecule type" value="Genomic_DNA"/>
</dbReference>
<gene>
    <name evidence="5" type="ORF">HZF24_00660</name>
</gene>
<dbReference type="PANTHER" id="PTHR43537:SF24">
    <property type="entry name" value="GLUCONATE OPERON TRANSCRIPTIONAL REPRESSOR"/>
    <property type="match status" value="1"/>
</dbReference>
<dbReference type="CDD" id="cd07377">
    <property type="entry name" value="WHTH_GntR"/>
    <property type="match status" value="1"/>
</dbReference>
<proteinExistence type="predicted"/>
<reference evidence="5" key="1">
    <citation type="submission" date="2020-07" db="EMBL/GenBank/DDBJ databases">
        <title>Genomic analysis of a strain of Sedimentibacter Hydroxybenzoicus DSM7310.</title>
        <authorList>
            <person name="Ma S."/>
        </authorList>
    </citation>
    <scope>NUCLEOTIDE SEQUENCE</scope>
    <source>
        <strain evidence="5">DSM 7310</strain>
    </source>
</reference>
<keyword evidence="3" id="KW-0804">Transcription</keyword>
<accession>A0A974BGF9</accession>
<evidence type="ECO:0000313" key="5">
    <source>
        <dbReference type="EMBL" id="NYB72645.1"/>
    </source>
</evidence>